<gene>
    <name evidence="3" type="ORF">FHR82_002999</name>
</gene>
<keyword evidence="2" id="KW-0812">Transmembrane</keyword>
<organism evidence="3 4">
    <name type="scientific">Actinophytocola algeriensis</name>
    <dbReference type="NCBI Taxonomy" id="1768010"/>
    <lineage>
        <taxon>Bacteria</taxon>
        <taxon>Bacillati</taxon>
        <taxon>Actinomycetota</taxon>
        <taxon>Actinomycetes</taxon>
        <taxon>Pseudonocardiales</taxon>
        <taxon>Pseudonocardiaceae</taxon>
    </lineage>
</organism>
<accession>A0A7W7VE56</accession>
<evidence type="ECO:0000256" key="2">
    <source>
        <dbReference type="SAM" id="Phobius"/>
    </source>
</evidence>
<keyword evidence="4" id="KW-1185">Reference proteome</keyword>
<evidence type="ECO:0000313" key="3">
    <source>
        <dbReference type="EMBL" id="MBB4906779.1"/>
    </source>
</evidence>
<comment type="caution">
    <text evidence="3">The sequence shown here is derived from an EMBL/GenBank/DDBJ whole genome shotgun (WGS) entry which is preliminary data.</text>
</comment>
<dbReference type="EMBL" id="JACHJQ010000003">
    <property type="protein sequence ID" value="MBB4906779.1"/>
    <property type="molecule type" value="Genomic_DNA"/>
</dbReference>
<keyword evidence="2" id="KW-0472">Membrane</keyword>
<keyword evidence="2" id="KW-1133">Transmembrane helix</keyword>
<dbReference type="Pfam" id="PF19950">
    <property type="entry name" value="DUF6412"/>
    <property type="match status" value="1"/>
</dbReference>
<dbReference type="AlphaFoldDB" id="A0A7W7VE56"/>
<feature type="region of interest" description="Disordered" evidence="1">
    <location>
        <begin position="82"/>
        <end position="101"/>
    </location>
</feature>
<evidence type="ECO:0000313" key="4">
    <source>
        <dbReference type="Proteomes" id="UP000520767"/>
    </source>
</evidence>
<feature type="transmembrane region" description="Helical" evidence="2">
    <location>
        <begin position="34"/>
        <end position="54"/>
    </location>
</feature>
<sequence length="101" mass="10293">MGRDSVLVRARLVLALFLPALFIALPAAGGLGDLAGALTVGLAAALVVAVVLHVPPATVPTAVRTLSLRERAKLTVFLRLRDPDAPGRTRPRAPGLGSAAA</sequence>
<proteinExistence type="predicted"/>
<dbReference type="InterPro" id="IPR045635">
    <property type="entry name" value="DUF6412"/>
</dbReference>
<reference evidence="3 4" key="1">
    <citation type="submission" date="2020-08" db="EMBL/GenBank/DDBJ databases">
        <title>Genomic Encyclopedia of Type Strains, Phase III (KMG-III): the genomes of soil and plant-associated and newly described type strains.</title>
        <authorList>
            <person name="Whitman W."/>
        </authorList>
    </citation>
    <scope>NUCLEOTIDE SEQUENCE [LARGE SCALE GENOMIC DNA]</scope>
    <source>
        <strain evidence="3 4">CECT 8960</strain>
    </source>
</reference>
<protein>
    <submittedName>
        <fullName evidence="3">Uncharacterized protein</fullName>
    </submittedName>
</protein>
<feature type="transmembrane region" description="Helical" evidence="2">
    <location>
        <begin position="12"/>
        <end position="28"/>
    </location>
</feature>
<name>A0A7W7VE56_9PSEU</name>
<dbReference type="Proteomes" id="UP000520767">
    <property type="component" value="Unassembled WGS sequence"/>
</dbReference>
<evidence type="ECO:0000256" key="1">
    <source>
        <dbReference type="SAM" id="MobiDB-lite"/>
    </source>
</evidence>
<dbReference type="RefSeq" id="WP_311771083.1">
    <property type="nucleotide sequence ID" value="NZ_JACHJQ010000003.1"/>
</dbReference>